<dbReference type="InterPro" id="IPR005149">
    <property type="entry name" value="Tscrpt_reg_PadR_N"/>
</dbReference>
<comment type="caution">
    <text evidence="2">The sequence shown here is derived from an EMBL/GenBank/DDBJ whole genome shotgun (WGS) entry which is preliminary data.</text>
</comment>
<evidence type="ECO:0000259" key="1">
    <source>
        <dbReference type="Pfam" id="PF03551"/>
    </source>
</evidence>
<dbReference type="Proteomes" id="UP000587880">
    <property type="component" value="Unassembled WGS sequence"/>
</dbReference>
<dbReference type="AlphaFoldDB" id="A0A7X9SL84"/>
<dbReference type="RefSeq" id="WP_168981193.1">
    <property type="nucleotide sequence ID" value="NZ_JABAGD010000005.1"/>
</dbReference>
<dbReference type="Gene3D" id="1.10.10.10">
    <property type="entry name" value="Winged helix-like DNA-binding domain superfamily/Winged helix DNA-binding domain"/>
    <property type="match status" value="1"/>
</dbReference>
<dbReference type="PANTHER" id="PTHR43252:SF5">
    <property type="entry name" value="TRANSCRIPTIONAL REGULATOR, PADR-LIKE FAMILY"/>
    <property type="match status" value="1"/>
</dbReference>
<dbReference type="Pfam" id="PF03551">
    <property type="entry name" value="PadR"/>
    <property type="match status" value="1"/>
</dbReference>
<name>A0A7X9SL84_CLOBE</name>
<dbReference type="EMBL" id="JABAGD010000005">
    <property type="protein sequence ID" value="NMF03986.1"/>
    <property type="molecule type" value="Genomic_DNA"/>
</dbReference>
<accession>A0A7X9SL84</accession>
<dbReference type="SUPFAM" id="SSF46785">
    <property type="entry name" value="Winged helix' DNA-binding domain"/>
    <property type="match status" value="1"/>
</dbReference>
<protein>
    <submittedName>
        <fullName evidence="2">PadR family transcriptional regulator</fullName>
    </submittedName>
</protein>
<sequence length="105" mass="12162">MAREQFQNLTEPMYYILIALLIERCGVDIMDAVSEISKGRIRVGPGTLYTLLGKFEKETIIRETEVKGRKRSYIITDKGKQILLDEYARLNTLIKDGSLYMEEKQ</sequence>
<dbReference type="PANTHER" id="PTHR43252">
    <property type="entry name" value="TRANSCRIPTIONAL REGULATOR YQJI"/>
    <property type="match status" value="1"/>
</dbReference>
<proteinExistence type="predicted"/>
<dbReference type="InterPro" id="IPR036388">
    <property type="entry name" value="WH-like_DNA-bd_sf"/>
</dbReference>
<organism evidence="2 3">
    <name type="scientific">Clostridium beijerinckii</name>
    <name type="common">Clostridium MP</name>
    <dbReference type="NCBI Taxonomy" id="1520"/>
    <lineage>
        <taxon>Bacteria</taxon>
        <taxon>Bacillati</taxon>
        <taxon>Bacillota</taxon>
        <taxon>Clostridia</taxon>
        <taxon>Eubacteriales</taxon>
        <taxon>Clostridiaceae</taxon>
        <taxon>Clostridium</taxon>
    </lineage>
</organism>
<dbReference type="InterPro" id="IPR036390">
    <property type="entry name" value="WH_DNA-bd_sf"/>
</dbReference>
<feature type="domain" description="Transcription regulator PadR N-terminal" evidence="1">
    <location>
        <begin position="23"/>
        <end position="83"/>
    </location>
</feature>
<gene>
    <name evidence="2" type="ORF">HF849_04330</name>
</gene>
<evidence type="ECO:0000313" key="2">
    <source>
        <dbReference type="EMBL" id="NMF03986.1"/>
    </source>
</evidence>
<reference evidence="2 3" key="1">
    <citation type="submission" date="2020-04" db="EMBL/GenBank/DDBJ databases">
        <authorList>
            <person name="Hitch T.C.A."/>
            <person name="Wylensek D."/>
            <person name="Clavel T."/>
        </authorList>
    </citation>
    <scope>NUCLEOTIDE SEQUENCE [LARGE SCALE GENOMIC DNA]</scope>
    <source>
        <strain evidence="2 3">WB01_NA02</strain>
    </source>
</reference>
<evidence type="ECO:0000313" key="3">
    <source>
        <dbReference type="Proteomes" id="UP000587880"/>
    </source>
</evidence>